<proteinExistence type="predicted"/>
<dbReference type="Proteomes" id="UP000019112">
    <property type="component" value="Unassembled WGS sequence"/>
</dbReference>
<accession>W6TUP5</accession>
<keyword evidence="3" id="KW-1185">Reference proteome</keyword>
<feature type="chain" id="PRO_5004881731" evidence="1">
    <location>
        <begin position="21"/>
        <end position="1084"/>
    </location>
</feature>
<gene>
    <name evidence="2" type="ORF">P618_200349</name>
</gene>
<feature type="signal peptide" evidence="1">
    <location>
        <begin position="1"/>
        <end position="20"/>
    </location>
</feature>
<evidence type="ECO:0000313" key="3">
    <source>
        <dbReference type="Proteomes" id="UP000019112"/>
    </source>
</evidence>
<keyword evidence="1" id="KW-0732">Signal</keyword>
<dbReference type="RefSeq" id="WP_021827398.1">
    <property type="nucleotide sequence ID" value="NZ_AWTR02000043.1"/>
</dbReference>
<comment type="caution">
    <text evidence="2">The sequence shown here is derived from an EMBL/GenBank/DDBJ whole genome shotgun (WGS) entry which is preliminary data.</text>
</comment>
<evidence type="ECO:0000313" key="2">
    <source>
        <dbReference type="EMBL" id="ETZ07457.1"/>
    </source>
</evidence>
<dbReference type="EMBL" id="AWTR02000043">
    <property type="protein sequence ID" value="ETZ07457.1"/>
    <property type="molecule type" value="Genomic_DNA"/>
</dbReference>
<evidence type="ECO:0000256" key="1">
    <source>
        <dbReference type="SAM" id="SignalP"/>
    </source>
</evidence>
<organism evidence="2 3">
    <name type="scientific">Holospora obtusa F1</name>
    <dbReference type="NCBI Taxonomy" id="1399147"/>
    <lineage>
        <taxon>Bacteria</taxon>
        <taxon>Pseudomonadati</taxon>
        <taxon>Pseudomonadota</taxon>
        <taxon>Alphaproteobacteria</taxon>
        <taxon>Holosporales</taxon>
        <taxon>Holosporaceae</taxon>
        <taxon>Holospora</taxon>
    </lineage>
</organism>
<reference evidence="2 3" key="1">
    <citation type="journal article" date="2014" name="FEMS Microbiol. Lett.">
        <title>Draft genome sequences of three Holospora species (Holospora obtusa, Holospora undulata, and Holospora elegans), endonuclear symbiotic bacteria of the ciliate Paramecium caudatum.</title>
        <authorList>
            <person name="Dohra H."/>
            <person name="Tanaka K."/>
            <person name="Suzuki T."/>
            <person name="Fujishima M."/>
            <person name="Suzuki H."/>
        </authorList>
    </citation>
    <scope>NUCLEOTIDE SEQUENCE [LARGE SCALE GENOMIC DNA]</scope>
    <source>
        <strain evidence="2 3">F1</strain>
    </source>
</reference>
<dbReference type="AlphaFoldDB" id="W6TUP5"/>
<protein>
    <submittedName>
        <fullName evidence="2">Uncharacterized protein</fullName>
    </submittedName>
</protein>
<sequence length="1084" mass="126023">MNKKILFLFFLTSFSNQGFSASDFFTKSSVDILKNLENASEISVSIAIEDLLSVQDQDAQDAENLIEEINWKKISELFDKKVGFESILNTFLSQSHNNTLSIKALKKFTELLDDVSFIELTRIILSRNNKTLSKILAEKALAALDFETRINKGNNFFFSLVRECFLAKKNDPELVESFLQSLNFTQEVRKLDNDNFLNMINAIFSLNAPNFVKNSLSAWNFEERWSEFFDFECSRAIISILFSKNFPQSFSETVLKSETFSERVSYLTDNNFSEAIGYILFSKNSPELTENVLTSLRFKERIKTLNGENFLNLMPAIVFSANSDAKNYLESSDFKEKVNGLSSDEFVQSIHALSSSKFVQSRHAFSYPKIFFQHFKPLFNISQRIDIADPIVQNFQFADIADSTLKNFPQLSQTVLQILNFEKRVEELNNFDFLRVMSDVFFSDIPDFAKECLKSLNLEKRLKKLSDAEFILVIKCFLFTNNFSTFINDIIGSVDFKERMRKLKSDSLHDLLTKNSFYDLYDIFPKRDYKKLNIDPKILDTKKNISQKILDAFGLEQKIDNIDIFKLLREILSEPQSEISDFILDYLVLNGRYIKEKIRQCYACCSDLELEYIMDNDTESYLKYHNLVREMERQGLSWGGLKKLVGDTILNSFRKIDQPFFSPDSFTYVNLENYLDGTHVSLPKFSSNLNVFEYENLDSYNVLAKKVLDLCCFQEKIVPLFRSKKNFIKAMLYSDRVLTVDLLDQLTSEFFLENNYSSSKNVDKEILKLIFKAEKEGMVKHKEKTNILLSKIDFSFFEQLPDAQKQSPYAWQQSTEDATQTLNEIFNDAIDYCTFKFNQYRPRYFENFDTTGIVNLLSEFDFRKHSDEGNFLKNIRIALKILPFSKSPPSVEKLLSKLKNSQNNCLYEIESFNDVESLFDVFMTCGLSKNNETIKVILDQLNFDQLNKMILKEIKDYERDSEFCDSNVHSYLFHVISLSKNDVFAKMILEKIDFFGKTLAPEEKLGHIPNMIFLLSCSTNELVSDFLIKSICSSIADTSLTKEQREAIQYEIIQSVKIETFKDKLIKELNWEEFSSASKIQKDY</sequence>
<name>W6TUP5_HOLOB</name>